<comment type="catalytic activity">
    <reaction evidence="8">
        <text>3',5'-cyclic UMP + H2O = UMP + H(+)</text>
        <dbReference type="Rhea" id="RHEA:70575"/>
        <dbReference type="ChEBI" id="CHEBI:15377"/>
        <dbReference type="ChEBI" id="CHEBI:15378"/>
        <dbReference type="ChEBI" id="CHEBI:57865"/>
        <dbReference type="ChEBI" id="CHEBI:184387"/>
    </reaction>
    <physiologicalReaction direction="left-to-right" evidence="8">
        <dbReference type="Rhea" id="RHEA:70576"/>
    </physiologicalReaction>
</comment>
<dbReference type="RefSeq" id="WP_326090327.1">
    <property type="nucleotide sequence ID" value="NZ_JARLKZ010000016.1"/>
</dbReference>
<keyword evidence="12" id="KW-1185">Reference proteome</keyword>
<sequence>MLLKVLGSAAGGGFPQWNCDCPNCRRVRSNDRSFYNRMHNSLALSDNGNRWYLFNSTPDVRSQIESHAELRPGLRIRNTPLLGVLLTDAELDHTIGLLQLRESAELEVYAAPPVLNALQEQFPIRKILEPYAKFRWLAARPGESLPLFGGRVIVYPFYLGSKPPRYASFHENKGTMLSSPWVIGYRIVDQSTGGTAVYAPGIEQWTEELEQQLQHADCIFMDGTFWHSDELSRLNISELDAADMGHTPITGPNGSLERLAKVSADRKIYIHINNTNPILDEDSQENFHLRQLGIEVGYDGLELEV</sequence>
<proteinExistence type="inferred from homology"/>
<dbReference type="PANTHER" id="PTHR42663">
    <property type="entry name" value="HYDROLASE C777.06C-RELATED-RELATED"/>
    <property type="match status" value="1"/>
</dbReference>
<evidence type="ECO:0000256" key="5">
    <source>
        <dbReference type="ARBA" id="ARBA00022905"/>
    </source>
</evidence>
<accession>A0ABU6GS57</accession>
<evidence type="ECO:0000256" key="4">
    <source>
        <dbReference type="ARBA" id="ARBA00022448"/>
    </source>
</evidence>
<comment type="catalytic activity">
    <reaction evidence="6">
        <text>3',5'-cyclic CMP + H2O = CMP + H(+)</text>
        <dbReference type="Rhea" id="RHEA:72675"/>
        <dbReference type="ChEBI" id="CHEBI:15377"/>
        <dbReference type="ChEBI" id="CHEBI:15378"/>
        <dbReference type="ChEBI" id="CHEBI:58003"/>
        <dbReference type="ChEBI" id="CHEBI:60377"/>
    </reaction>
    <physiologicalReaction direction="left-to-right" evidence="6">
        <dbReference type="Rhea" id="RHEA:72676"/>
    </physiologicalReaction>
</comment>
<comment type="caution">
    <text evidence="11">The sequence shown here is derived from an EMBL/GenBank/DDBJ whole genome shotgun (WGS) entry which is preliminary data.</text>
</comment>
<protein>
    <recommendedName>
        <fullName evidence="3 9">Coenzyme PQQ synthesis protein B</fullName>
    </recommendedName>
    <alternativeName>
        <fullName evidence="9">Pyrroloquinoline quinone biosynthesis protein B</fullName>
    </alternativeName>
</protein>
<dbReference type="SUPFAM" id="SSF56281">
    <property type="entry name" value="Metallo-hydrolase/oxidoreductase"/>
    <property type="match status" value="1"/>
</dbReference>
<comment type="function">
    <text evidence="7">Counteracts the endogenous Pycsar antiviral defense system. Phosphodiesterase that enables metal-dependent hydrolysis of host cyclic nucleotide Pycsar defense signals such as cCMP and cUMP.</text>
</comment>
<reference evidence="11 12" key="1">
    <citation type="submission" date="2023-03" db="EMBL/GenBank/DDBJ databases">
        <title>Bacillus Genome Sequencing.</title>
        <authorList>
            <person name="Dunlap C."/>
        </authorList>
    </citation>
    <scope>NUCLEOTIDE SEQUENCE [LARGE SCALE GENOMIC DNA]</scope>
    <source>
        <strain evidence="11 12">BD-525</strain>
    </source>
</reference>
<dbReference type="HAMAP" id="MF_00653">
    <property type="entry name" value="PQQ_syn_PqqB"/>
    <property type="match status" value="1"/>
</dbReference>
<evidence type="ECO:0000256" key="6">
    <source>
        <dbReference type="ARBA" id="ARBA00034221"/>
    </source>
</evidence>
<comment type="similarity">
    <text evidence="2 9">Belongs to the PqqB family.</text>
</comment>
<dbReference type="InterPro" id="IPR011842">
    <property type="entry name" value="PQQ_synth_PqqB"/>
</dbReference>
<evidence type="ECO:0000256" key="7">
    <source>
        <dbReference type="ARBA" id="ARBA00034301"/>
    </source>
</evidence>
<evidence type="ECO:0000313" key="11">
    <source>
        <dbReference type="EMBL" id="MEC0242553.1"/>
    </source>
</evidence>
<comment type="pathway">
    <text evidence="1 9">Cofactor biosynthesis; pyrroloquinoline quinone biosynthesis.</text>
</comment>
<dbReference type="InterPro" id="IPR001279">
    <property type="entry name" value="Metallo-B-lactamas"/>
</dbReference>
<evidence type="ECO:0000259" key="10">
    <source>
        <dbReference type="Pfam" id="PF12706"/>
    </source>
</evidence>
<evidence type="ECO:0000256" key="3">
    <source>
        <dbReference type="ARBA" id="ARBA00015084"/>
    </source>
</evidence>
<dbReference type="Proteomes" id="UP001344632">
    <property type="component" value="Unassembled WGS sequence"/>
</dbReference>
<keyword evidence="5 9" id="KW-0884">PQQ biosynthesis</keyword>
<evidence type="ECO:0000256" key="2">
    <source>
        <dbReference type="ARBA" id="ARBA00008481"/>
    </source>
</evidence>
<dbReference type="NCBIfam" id="TIGR02108">
    <property type="entry name" value="PQQ_syn_pqqB"/>
    <property type="match status" value="1"/>
</dbReference>
<organism evidence="11 12">
    <name type="scientific">Paenibacillus dokdonensis</name>
    <dbReference type="NCBI Taxonomy" id="2567944"/>
    <lineage>
        <taxon>Bacteria</taxon>
        <taxon>Bacillati</taxon>
        <taxon>Bacillota</taxon>
        <taxon>Bacilli</taxon>
        <taxon>Bacillales</taxon>
        <taxon>Paenibacillaceae</taxon>
        <taxon>Paenibacillus</taxon>
    </lineage>
</organism>
<evidence type="ECO:0000256" key="8">
    <source>
        <dbReference type="ARBA" id="ARBA00048505"/>
    </source>
</evidence>
<dbReference type="Pfam" id="PF12706">
    <property type="entry name" value="Lactamase_B_2"/>
    <property type="match status" value="1"/>
</dbReference>
<dbReference type="InterPro" id="IPR036866">
    <property type="entry name" value="RibonucZ/Hydroxyglut_hydro"/>
</dbReference>
<feature type="domain" description="Metallo-beta-lactamase" evidence="10">
    <location>
        <begin position="50"/>
        <end position="272"/>
    </location>
</feature>
<dbReference type="PANTHER" id="PTHR42663:SF7">
    <property type="entry name" value="COENZYME PQQ SYNTHESIS PROTEIN B"/>
    <property type="match status" value="1"/>
</dbReference>
<gene>
    <name evidence="9 11" type="primary">pqqB</name>
    <name evidence="11" type="ORF">P4H66_22325</name>
</gene>
<evidence type="ECO:0000313" key="12">
    <source>
        <dbReference type="Proteomes" id="UP001344632"/>
    </source>
</evidence>
<dbReference type="Gene3D" id="3.60.15.10">
    <property type="entry name" value="Ribonuclease Z/Hydroxyacylglutathione hydrolase-like"/>
    <property type="match status" value="1"/>
</dbReference>
<name>A0ABU6GS57_9BACL</name>
<evidence type="ECO:0000256" key="1">
    <source>
        <dbReference type="ARBA" id="ARBA00004886"/>
    </source>
</evidence>
<comment type="function">
    <text evidence="9">May be involved in the transport of PQQ or its precursor to the periplasm.</text>
</comment>
<evidence type="ECO:0000256" key="9">
    <source>
        <dbReference type="HAMAP-Rule" id="MF_00653"/>
    </source>
</evidence>
<dbReference type="EMBL" id="JARLKZ010000016">
    <property type="protein sequence ID" value="MEC0242553.1"/>
    <property type="molecule type" value="Genomic_DNA"/>
</dbReference>
<keyword evidence="4 9" id="KW-0813">Transport</keyword>